<evidence type="ECO:0000256" key="5">
    <source>
        <dbReference type="ARBA" id="ARBA00022741"/>
    </source>
</evidence>
<dbReference type="InterPro" id="IPR003594">
    <property type="entry name" value="HATPase_dom"/>
</dbReference>
<dbReference type="OrthoDB" id="290376at2"/>
<dbReference type="Gene3D" id="1.20.5.1930">
    <property type="match status" value="1"/>
</dbReference>
<dbReference type="InterPro" id="IPR058245">
    <property type="entry name" value="NreC/VraR/RcsB-like_REC"/>
</dbReference>
<dbReference type="PROSITE" id="PS50109">
    <property type="entry name" value="HIS_KIN"/>
    <property type="match status" value="1"/>
</dbReference>
<dbReference type="InterPro" id="IPR036890">
    <property type="entry name" value="HATPase_C_sf"/>
</dbReference>
<feature type="coiled-coil region" evidence="12">
    <location>
        <begin position="396"/>
        <end position="448"/>
    </location>
</feature>
<evidence type="ECO:0000256" key="3">
    <source>
        <dbReference type="ARBA" id="ARBA00022679"/>
    </source>
</evidence>
<dbReference type="PROSITE" id="PS50110">
    <property type="entry name" value="RESPONSE_REGULATORY"/>
    <property type="match status" value="1"/>
</dbReference>
<feature type="domain" description="PAC" evidence="17">
    <location>
        <begin position="228"/>
        <end position="280"/>
    </location>
</feature>
<keyword evidence="5" id="KW-0547">Nucleotide-binding</keyword>
<dbReference type="InterPro" id="IPR011006">
    <property type="entry name" value="CheY-like_superfamily"/>
</dbReference>
<proteinExistence type="predicted"/>
<dbReference type="Pfam" id="PF08447">
    <property type="entry name" value="PAS_3"/>
    <property type="match status" value="1"/>
</dbReference>
<dbReference type="FunFam" id="3.30.450.20:FF:000099">
    <property type="entry name" value="Sensory box sensor histidine kinase"/>
    <property type="match status" value="1"/>
</dbReference>
<dbReference type="GO" id="GO:0046983">
    <property type="term" value="F:protein dimerization activity"/>
    <property type="evidence" value="ECO:0007669"/>
    <property type="project" value="InterPro"/>
</dbReference>
<feature type="transmembrane region" description="Helical" evidence="13">
    <location>
        <begin position="106"/>
        <end position="124"/>
    </location>
</feature>
<dbReference type="SMART" id="SM00448">
    <property type="entry name" value="REC"/>
    <property type="match status" value="1"/>
</dbReference>
<dbReference type="CDD" id="cd16917">
    <property type="entry name" value="HATPase_UhpB-NarQ-NarX-like"/>
    <property type="match status" value="1"/>
</dbReference>
<dbReference type="InterPro" id="IPR013656">
    <property type="entry name" value="PAS_4"/>
</dbReference>
<dbReference type="PANTHER" id="PTHR24421:SF58">
    <property type="entry name" value="SIGNAL TRANSDUCTION HISTIDINE-PROTEIN KINASE_PHOSPHATASE UHPB"/>
    <property type="match status" value="1"/>
</dbReference>
<accession>A0A0S4LBW6</accession>
<dbReference type="EMBL" id="CZPZ01000012">
    <property type="protein sequence ID" value="CUS35013.1"/>
    <property type="molecule type" value="Genomic_DNA"/>
</dbReference>
<dbReference type="InterPro" id="IPR035965">
    <property type="entry name" value="PAS-like_dom_sf"/>
</dbReference>
<keyword evidence="8 13" id="KW-1133">Transmembrane helix</keyword>
<dbReference type="SMART" id="SM00387">
    <property type="entry name" value="HATPase_c"/>
    <property type="match status" value="1"/>
</dbReference>
<dbReference type="Gene3D" id="3.30.450.20">
    <property type="entry name" value="PAS domain"/>
    <property type="match status" value="2"/>
</dbReference>
<dbReference type="SMART" id="SM00086">
    <property type="entry name" value="PAC"/>
    <property type="match status" value="2"/>
</dbReference>
<dbReference type="InterPro" id="IPR005467">
    <property type="entry name" value="His_kinase_dom"/>
</dbReference>
<feature type="domain" description="Response regulatory" evidence="15">
    <location>
        <begin position="689"/>
        <end position="805"/>
    </location>
</feature>
<evidence type="ECO:0000256" key="9">
    <source>
        <dbReference type="ARBA" id="ARBA00023012"/>
    </source>
</evidence>
<sequence length="808" mass="89827">MTTHHPPAVSPHPEIRAGVSPLRRTITEYALAVVMTLLALLTRSALDPALGDHFPYISFYIAVAVTAWFGGLGPSLTAMALGGLASQWYLVPPRESLAITEPMHQIGYLTYFGVCLVVVGIAQARRTAQLRAEAALVDLRHELFERKQAEANLRESDARFRALADAAPALIWINGPQGAEFVNRTYLEFLGANPPDIQAYEWAQFVHPDDRKRYLDGYLQAVDRRAVFDAEFRFRRHDGEWRWMRSVARPRMSEQGAFLGYAGVTIDITERKRTEEALIASERRFSMFMRNLPGLAWLKDAEGRYCYVNEAAQRVFGRPAEDLYGKTDKELFSTEAAEQFIKHDKEALAGSNGIQTVEILEHADGRHFSLVTKFPIHTGLGGMPLVGGIGIDITDRIRFEQELKTSQERLQILTDKLEQLVDERTHELVQSRDQLRCLATELNLAEQRERKRLATELHDHLQQTLVLGRLKMGQGKRCAVEMPAMAKILEETDAVFCEALKYTRTLVAELSPPVLRDHGLAAGLKWLAEYMKKHEMSVAVTVPDTDNVRLPDDQAVLLFQSVRELLINSSKHAGTGTATVLMEQEHGRIRIVVRDEGKGFDLAGAAGGHSGTSAPKFGLFSIRERMRALGGSFEIQSAPGKGTMAVLSLPLAVSLKRGDNMSTPPSWLVSRISHANDASRETFHGHRIHVLLVDDHVMIRQGLRAVLDNYPDIEVVGEAANGEEAIRLVDTLRPAAVIMDINMPTMDGIEATEQITRRYPETIVIGLSVNAAEENEKAMKRAGAVGLMKKESAVEQLYSAIVEAVKKG</sequence>
<evidence type="ECO:0000313" key="19">
    <source>
        <dbReference type="Proteomes" id="UP000198736"/>
    </source>
</evidence>
<reference evidence="19" key="1">
    <citation type="submission" date="2015-10" db="EMBL/GenBank/DDBJ databases">
        <authorList>
            <person name="Luecker S."/>
            <person name="Luecker S."/>
        </authorList>
    </citation>
    <scope>NUCLEOTIDE SEQUENCE [LARGE SCALE GENOMIC DNA]</scope>
</reference>
<dbReference type="InterPro" id="IPR000700">
    <property type="entry name" value="PAS-assoc_C"/>
</dbReference>
<feature type="modified residue" description="4-aspartylphosphate" evidence="11">
    <location>
        <position position="740"/>
    </location>
</feature>
<dbReference type="STRING" id="1742973.COMA2_20039"/>
<dbReference type="SMART" id="SM00091">
    <property type="entry name" value="PAS"/>
    <property type="match status" value="2"/>
</dbReference>
<keyword evidence="3" id="KW-0808">Transferase</keyword>
<dbReference type="Gene3D" id="3.40.50.2300">
    <property type="match status" value="1"/>
</dbReference>
<dbReference type="Pfam" id="PF13493">
    <property type="entry name" value="DUF4118"/>
    <property type="match status" value="1"/>
</dbReference>
<keyword evidence="9" id="KW-0902">Two-component regulatory system</keyword>
<evidence type="ECO:0000256" key="10">
    <source>
        <dbReference type="ARBA" id="ARBA00023136"/>
    </source>
</evidence>
<evidence type="ECO:0000256" key="2">
    <source>
        <dbReference type="ARBA" id="ARBA00022553"/>
    </source>
</evidence>
<dbReference type="AlphaFoldDB" id="A0A0S4LBW6"/>
<dbReference type="PROSITE" id="PS50112">
    <property type="entry name" value="PAS"/>
    <property type="match status" value="1"/>
</dbReference>
<dbReference type="InterPro" id="IPR000014">
    <property type="entry name" value="PAS"/>
</dbReference>
<dbReference type="InterPro" id="IPR013655">
    <property type="entry name" value="PAS_fold_3"/>
</dbReference>
<evidence type="ECO:0000259" key="16">
    <source>
        <dbReference type="PROSITE" id="PS50112"/>
    </source>
</evidence>
<evidence type="ECO:0000256" key="7">
    <source>
        <dbReference type="ARBA" id="ARBA00022840"/>
    </source>
</evidence>
<dbReference type="Pfam" id="PF07730">
    <property type="entry name" value="HisKA_3"/>
    <property type="match status" value="1"/>
</dbReference>
<feature type="transmembrane region" description="Helical" evidence="13">
    <location>
        <begin position="26"/>
        <end position="45"/>
    </location>
</feature>
<dbReference type="Pfam" id="PF02518">
    <property type="entry name" value="HATPase_c"/>
    <property type="match status" value="1"/>
</dbReference>
<dbReference type="InterPro" id="IPR001610">
    <property type="entry name" value="PAC"/>
</dbReference>
<evidence type="ECO:0000256" key="4">
    <source>
        <dbReference type="ARBA" id="ARBA00022692"/>
    </source>
</evidence>
<dbReference type="SUPFAM" id="SSF55874">
    <property type="entry name" value="ATPase domain of HSP90 chaperone/DNA topoisomerase II/histidine kinase"/>
    <property type="match status" value="1"/>
</dbReference>
<feature type="domain" description="Histidine kinase" evidence="14">
    <location>
        <begin position="558"/>
        <end position="653"/>
    </location>
</feature>
<dbReference type="InterPro" id="IPR001789">
    <property type="entry name" value="Sig_transdc_resp-reg_receiver"/>
</dbReference>
<organism evidence="18 19">
    <name type="scientific">Candidatus Nitrospira nitrificans</name>
    <dbReference type="NCBI Taxonomy" id="1742973"/>
    <lineage>
        <taxon>Bacteria</taxon>
        <taxon>Pseudomonadati</taxon>
        <taxon>Nitrospirota</taxon>
        <taxon>Nitrospiria</taxon>
        <taxon>Nitrospirales</taxon>
        <taxon>Nitrospiraceae</taxon>
        <taxon>Nitrospira</taxon>
    </lineage>
</organism>
<dbReference type="NCBIfam" id="TIGR00229">
    <property type="entry name" value="sensory_box"/>
    <property type="match status" value="2"/>
</dbReference>
<comment type="subcellular location">
    <subcellularLocation>
        <location evidence="1">Membrane</location>
        <topology evidence="1">Multi-pass membrane protein</topology>
    </subcellularLocation>
</comment>
<dbReference type="Proteomes" id="UP000198736">
    <property type="component" value="Unassembled WGS sequence"/>
</dbReference>
<evidence type="ECO:0000256" key="13">
    <source>
        <dbReference type="SAM" id="Phobius"/>
    </source>
</evidence>
<feature type="transmembrane region" description="Helical" evidence="13">
    <location>
        <begin position="57"/>
        <end position="85"/>
    </location>
</feature>
<dbReference type="InterPro" id="IPR038318">
    <property type="entry name" value="KdpD_sf"/>
</dbReference>
<keyword evidence="4 13" id="KW-0812">Transmembrane</keyword>
<dbReference type="SUPFAM" id="SSF55785">
    <property type="entry name" value="PYP-like sensor domain (PAS domain)"/>
    <property type="match status" value="2"/>
</dbReference>
<dbReference type="InterPro" id="IPR011712">
    <property type="entry name" value="Sig_transdc_His_kin_sub3_dim/P"/>
</dbReference>
<dbReference type="GO" id="GO:0016020">
    <property type="term" value="C:membrane"/>
    <property type="evidence" value="ECO:0007669"/>
    <property type="project" value="UniProtKB-SubCell"/>
</dbReference>
<dbReference type="Gene3D" id="3.30.565.10">
    <property type="entry name" value="Histidine kinase-like ATPase, C-terminal domain"/>
    <property type="match status" value="1"/>
</dbReference>
<dbReference type="CDD" id="cd17535">
    <property type="entry name" value="REC_NarL-like"/>
    <property type="match status" value="1"/>
</dbReference>
<keyword evidence="7" id="KW-0067">ATP-binding</keyword>
<evidence type="ECO:0000256" key="12">
    <source>
        <dbReference type="SAM" id="Coils"/>
    </source>
</evidence>
<dbReference type="Pfam" id="PF00072">
    <property type="entry name" value="Response_reg"/>
    <property type="match status" value="1"/>
</dbReference>
<evidence type="ECO:0000259" key="14">
    <source>
        <dbReference type="PROSITE" id="PS50109"/>
    </source>
</evidence>
<dbReference type="PROSITE" id="PS50113">
    <property type="entry name" value="PAC"/>
    <property type="match status" value="1"/>
</dbReference>
<keyword evidence="10 13" id="KW-0472">Membrane</keyword>
<dbReference type="RefSeq" id="WP_090896432.1">
    <property type="nucleotide sequence ID" value="NZ_CZPZ01000012.1"/>
</dbReference>
<dbReference type="PANTHER" id="PTHR24421">
    <property type="entry name" value="NITRATE/NITRITE SENSOR PROTEIN NARX-RELATED"/>
    <property type="match status" value="1"/>
</dbReference>
<keyword evidence="2 11" id="KW-0597">Phosphoprotein</keyword>
<evidence type="ECO:0000256" key="1">
    <source>
        <dbReference type="ARBA" id="ARBA00004141"/>
    </source>
</evidence>
<keyword evidence="6" id="KW-0418">Kinase</keyword>
<evidence type="ECO:0000256" key="8">
    <source>
        <dbReference type="ARBA" id="ARBA00022989"/>
    </source>
</evidence>
<dbReference type="Pfam" id="PF08448">
    <property type="entry name" value="PAS_4"/>
    <property type="match status" value="1"/>
</dbReference>
<evidence type="ECO:0000313" key="18">
    <source>
        <dbReference type="EMBL" id="CUS35013.1"/>
    </source>
</evidence>
<dbReference type="InterPro" id="IPR025201">
    <property type="entry name" value="KdpD_TM"/>
</dbReference>
<keyword evidence="12" id="KW-0175">Coiled coil</keyword>
<name>A0A0S4LBW6_9BACT</name>
<dbReference type="Gene3D" id="1.20.120.620">
    <property type="entry name" value="Backbone structure of the membrane domain of e. Coli histidine kinase receptor kdpd"/>
    <property type="match status" value="1"/>
</dbReference>
<evidence type="ECO:0000259" key="17">
    <source>
        <dbReference type="PROSITE" id="PS50113"/>
    </source>
</evidence>
<feature type="domain" description="PAS" evidence="16">
    <location>
        <begin position="281"/>
        <end position="351"/>
    </location>
</feature>
<dbReference type="GO" id="GO:0000155">
    <property type="term" value="F:phosphorelay sensor kinase activity"/>
    <property type="evidence" value="ECO:0007669"/>
    <property type="project" value="InterPro"/>
</dbReference>
<evidence type="ECO:0000256" key="6">
    <source>
        <dbReference type="ARBA" id="ARBA00022777"/>
    </source>
</evidence>
<dbReference type="CDD" id="cd00130">
    <property type="entry name" value="PAS"/>
    <property type="match status" value="2"/>
</dbReference>
<keyword evidence="19" id="KW-1185">Reference proteome</keyword>
<evidence type="ECO:0000259" key="15">
    <source>
        <dbReference type="PROSITE" id="PS50110"/>
    </source>
</evidence>
<evidence type="ECO:0000256" key="11">
    <source>
        <dbReference type="PROSITE-ProRule" id="PRU00169"/>
    </source>
</evidence>
<dbReference type="InterPro" id="IPR050482">
    <property type="entry name" value="Sensor_HK_TwoCompSys"/>
</dbReference>
<protein>
    <submittedName>
        <fullName evidence="18">Uncharacterized protein</fullName>
    </submittedName>
</protein>
<dbReference type="GO" id="GO:0005524">
    <property type="term" value="F:ATP binding"/>
    <property type="evidence" value="ECO:0007669"/>
    <property type="project" value="UniProtKB-KW"/>
</dbReference>
<gene>
    <name evidence="18" type="ORF">COMA2_20039</name>
</gene>
<dbReference type="SUPFAM" id="SSF52172">
    <property type="entry name" value="CheY-like"/>
    <property type="match status" value="1"/>
</dbReference>